<keyword evidence="3" id="KW-1185">Reference proteome</keyword>
<sequence>MVLTARVQAPCLACRTPRLEIYMRIASRLIGAALVGTLLTQLTACGSIFYPDRRGQIDGKVDPAIAVLDAVGLLFYIIPGLIAFGIDFATGAIYYPPGQTAQVDPAKLKDAVNADGTVDNLKLQAILESELGQRLPLDDPRLIQHRGSAEQLASLGLVPAA</sequence>
<name>A0ABN4XX51_9PSED</name>
<keyword evidence="1" id="KW-1133">Transmembrane helix</keyword>
<keyword evidence="1" id="KW-0472">Membrane</keyword>
<dbReference type="Proteomes" id="UP000191010">
    <property type="component" value="Chromosome"/>
</dbReference>
<accession>A0ABN4XX51</accession>
<evidence type="ECO:0000313" key="2">
    <source>
        <dbReference type="EMBL" id="AQW67245.1"/>
    </source>
</evidence>
<organism evidence="2 3">
    <name type="scientific">Pseudomonas parafulva</name>
    <dbReference type="NCBI Taxonomy" id="157782"/>
    <lineage>
        <taxon>Bacteria</taxon>
        <taxon>Pseudomonadati</taxon>
        <taxon>Pseudomonadota</taxon>
        <taxon>Gammaproteobacteria</taxon>
        <taxon>Pseudomonadales</taxon>
        <taxon>Pseudomonadaceae</taxon>
        <taxon>Pseudomonas</taxon>
    </lineage>
</organism>
<reference evidence="2 3" key="1">
    <citation type="submission" date="2017-02" db="EMBL/GenBank/DDBJ databases">
        <authorList>
            <person name="Guo L."/>
        </authorList>
    </citation>
    <scope>NUCLEOTIDE SEQUENCE [LARGE SCALE GENOMIC DNA]</scope>
    <source>
        <strain evidence="2 3">PRS09-11288</strain>
    </source>
</reference>
<feature type="transmembrane region" description="Helical" evidence="1">
    <location>
        <begin position="25"/>
        <end position="50"/>
    </location>
</feature>
<evidence type="ECO:0000256" key="1">
    <source>
        <dbReference type="SAM" id="Phobius"/>
    </source>
</evidence>
<feature type="transmembrane region" description="Helical" evidence="1">
    <location>
        <begin position="70"/>
        <end position="95"/>
    </location>
</feature>
<gene>
    <name evidence="2" type="ORF">B2J77_02865</name>
</gene>
<dbReference type="EMBL" id="CP019952">
    <property type="protein sequence ID" value="AQW67245.1"/>
    <property type="molecule type" value="Genomic_DNA"/>
</dbReference>
<keyword evidence="1" id="KW-0812">Transmembrane</keyword>
<evidence type="ECO:0000313" key="3">
    <source>
        <dbReference type="Proteomes" id="UP000191010"/>
    </source>
</evidence>
<proteinExistence type="predicted"/>
<protein>
    <submittedName>
        <fullName evidence="2">Polyribonucleotide nucleotidyltransferase</fullName>
    </submittedName>
</protein>